<evidence type="ECO:0000313" key="3">
    <source>
        <dbReference type="Proteomes" id="UP000256845"/>
    </source>
</evidence>
<organism evidence="2 3">
    <name type="scientific">Aestuariispira insulae</name>
    <dbReference type="NCBI Taxonomy" id="1461337"/>
    <lineage>
        <taxon>Bacteria</taxon>
        <taxon>Pseudomonadati</taxon>
        <taxon>Pseudomonadota</taxon>
        <taxon>Alphaproteobacteria</taxon>
        <taxon>Rhodospirillales</taxon>
        <taxon>Kiloniellaceae</taxon>
        <taxon>Aestuariispira</taxon>
    </lineage>
</organism>
<evidence type="ECO:0000313" key="2">
    <source>
        <dbReference type="EMBL" id="RED49038.1"/>
    </source>
</evidence>
<dbReference type="Proteomes" id="UP000256845">
    <property type="component" value="Unassembled WGS sequence"/>
</dbReference>
<comment type="caution">
    <text evidence="2">The sequence shown here is derived from an EMBL/GenBank/DDBJ whole genome shotgun (WGS) entry which is preliminary data.</text>
</comment>
<dbReference type="Pfam" id="PF13391">
    <property type="entry name" value="HNH_2"/>
    <property type="match status" value="1"/>
</dbReference>
<protein>
    <submittedName>
        <fullName evidence="2">Putative restriction endonuclease</fullName>
    </submittedName>
</protein>
<dbReference type="InterPro" id="IPR003615">
    <property type="entry name" value="HNH_nuc"/>
</dbReference>
<dbReference type="EMBL" id="QRDW01000006">
    <property type="protein sequence ID" value="RED49038.1"/>
    <property type="molecule type" value="Genomic_DNA"/>
</dbReference>
<keyword evidence="2" id="KW-0540">Nuclease</keyword>
<keyword evidence="3" id="KW-1185">Reference proteome</keyword>
<dbReference type="OrthoDB" id="7181882at2"/>
<name>A0A3D9HHT6_9PROT</name>
<keyword evidence="2" id="KW-0378">Hydrolase</keyword>
<proteinExistence type="predicted"/>
<dbReference type="GO" id="GO:0004519">
    <property type="term" value="F:endonuclease activity"/>
    <property type="evidence" value="ECO:0007669"/>
    <property type="project" value="UniProtKB-KW"/>
</dbReference>
<reference evidence="2 3" key="1">
    <citation type="submission" date="2018-07" db="EMBL/GenBank/DDBJ databases">
        <title>Genomic Encyclopedia of Type Strains, Phase III (KMG-III): the genomes of soil and plant-associated and newly described type strains.</title>
        <authorList>
            <person name="Whitman W."/>
        </authorList>
    </citation>
    <scope>NUCLEOTIDE SEQUENCE [LARGE SCALE GENOMIC DNA]</scope>
    <source>
        <strain evidence="2 3">CECT 8488</strain>
    </source>
</reference>
<evidence type="ECO:0000259" key="1">
    <source>
        <dbReference type="Pfam" id="PF13391"/>
    </source>
</evidence>
<sequence>MVKAVFSTKILPDYDDLPEIHYHFPCSYLNQVSQAIGDWILYSGPRRSSGDLMSAGGRQRYFATARLVEILPDPVLEDHHYARVEGYLEFDRPVMFRQGGDYYESNLQKADGSTNKGAFGRSVRLLEDLEYDRILKAGFRADEMDFIPDISEDGEEGRFSLGEETATFDHGVTERPMVERLQRRRFRDHAFARQVKQAYGNQCGITGWKIINGGGRPEVQAAHIRPVADKGPDSIRNGIALSGTVHWMFDRGLISLEDDFTILTAKDKVPDTIDRLIRKERKLILPENPDFRPHPRFLDYHRRVVFKG</sequence>
<dbReference type="RefSeq" id="WP_115937250.1">
    <property type="nucleotide sequence ID" value="NZ_QRDW01000006.1"/>
</dbReference>
<dbReference type="AlphaFoldDB" id="A0A3D9HHT6"/>
<gene>
    <name evidence="2" type="ORF">DFP90_10615</name>
</gene>
<accession>A0A3D9HHT6</accession>
<feature type="domain" description="HNH nuclease" evidence="1">
    <location>
        <begin position="216"/>
        <end position="256"/>
    </location>
</feature>
<keyword evidence="2" id="KW-0255">Endonuclease</keyword>